<organism evidence="3 4">
    <name type="scientific">Oncorhynchus mykiss</name>
    <name type="common">Rainbow trout</name>
    <name type="synonym">Salmo gairdneri</name>
    <dbReference type="NCBI Taxonomy" id="8022"/>
    <lineage>
        <taxon>Eukaryota</taxon>
        <taxon>Metazoa</taxon>
        <taxon>Chordata</taxon>
        <taxon>Craniata</taxon>
        <taxon>Vertebrata</taxon>
        <taxon>Euteleostomi</taxon>
        <taxon>Actinopterygii</taxon>
        <taxon>Neopterygii</taxon>
        <taxon>Teleostei</taxon>
        <taxon>Protacanthopterygii</taxon>
        <taxon>Salmoniformes</taxon>
        <taxon>Salmonidae</taxon>
        <taxon>Salmoninae</taxon>
        <taxon>Oncorhynchus</taxon>
    </lineage>
</organism>
<dbReference type="Gene3D" id="3.40.850.10">
    <property type="entry name" value="Kinesin motor domain"/>
    <property type="match status" value="1"/>
</dbReference>
<reference evidence="3" key="2">
    <citation type="submission" date="2014-03" db="EMBL/GenBank/DDBJ databases">
        <authorList>
            <person name="Genoscope - CEA"/>
        </authorList>
    </citation>
    <scope>NUCLEOTIDE SEQUENCE</scope>
</reference>
<dbReference type="EMBL" id="FR905172">
    <property type="protein sequence ID" value="CDQ76779.1"/>
    <property type="molecule type" value="Genomic_DNA"/>
</dbReference>
<keyword evidence="1" id="KW-0547">Nucleotide-binding</keyword>
<proteinExistence type="predicted"/>
<dbReference type="AlphaFoldDB" id="A0A060XHL6"/>
<dbReference type="InterPro" id="IPR036961">
    <property type="entry name" value="Kinesin_motor_dom_sf"/>
</dbReference>
<sequence>MGETSLNDSNVKVAVRVRPMNRREKDLNTKCIVDMEGNQTILHPGGGNLGKGDSRCVCVCVCAPTHPWDSVSVVESGSPVIWRVSHDCCRQSVCLYRLLSAQ</sequence>
<dbReference type="SUPFAM" id="SSF52540">
    <property type="entry name" value="P-loop containing nucleoside triphosphate hydrolases"/>
    <property type="match status" value="1"/>
</dbReference>
<dbReference type="InterPro" id="IPR027417">
    <property type="entry name" value="P-loop_NTPase"/>
</dbReference>
<dbReference type="PaxDb" id="8022-A0A060XHL6"/>
<evidence type="ECO:0000256" key="1">
    <source>
        <dbReference type="ARBA" id="ARBA00022741"/>
    </source>
</evidence>
<dbReference type="GO" id="GO:0005524">
    <property type="term" value="F:ATP binding"/>
    <property type="evidence" value="ECO:0007669"/>
    <property type="project" value="UniProtKB-KW"/>
</dbReference>
<accession>A0A060XHL6</accession>
<evidence type="ECO:0008006" key="5">
    <source>
        <dbReference type="Google" id="ProtNLM"/>
    </source>
</evidence>
<evidence type="ECO:0000256" key="2">
    <source>
        <dbReference type="ARBA" id="ARBA00022840"/>
    </source>
</evidence>
<reference evidence="3" key="1">
    <citation type="journal article" date="2014" name="Nat. Commun.">
        <title>The rainbow trout genome provides novel insights into evolution after whole-genome duplication in vertebrates.</title>
        <authorList>
            <person name="Berthelot C."/>
            <person name="Brunet F."/>
            <person name="Chalopin D."/>
            <person name="Juanchich A."/>
            <person name="Bernard M."/>
            <person name="Noel B."/>
            <person name="Bento P."/>
            <person name="Da Silva C."/>
            <person name="Labadie K."/>
            <person name="Alberti A."/>
            <person name="Aury J.M."/>
            <person name="Louis A."/>
            <person name="Dehais P."/>
            <person name="Bardou P."/>
            <person name="Montfort J."/>
            <person name="Klopp C."/>
            <person name="Cabau C."/>
            <person name="Gaspin C."/>
            <person name="Thorgaard G.H."/>
            <person name="Boussaha M."/>
            <person name="Quillet E."/>
            <person name="Guyomard R."/>
            <person name="Galiana D."/>
            <person name="Bobe J."/>
            <person name="Volff J.N."/>
            <person name="Genet C."/>
            <person name="Wincker P."/>
            <person name="Jaillon O."/>
            <person name="Roest Crollius H."/>
            <person name="Guiguen Y."/>
        </authorList>
    </citation>
    <scope>NUCLEOTIDE SEQUENCE [LARGE SCALE GENOMIC DNA]</scope>
</reference>
<evidence type="ECO:0000313" key="4">
    <source>
        <dbReference type="Proteomes" id="UP000193380"/>
    </source>
</evidence>
<dbReference type="STRING" id="8022.A0A060XHL6"/>
<name>A0A060XHL6_ONCMY</name>
<evidence type="ECO:0000313" key="3">
    <source>
        <dbReference type="EMBL" id="CDQ76779.1"/>
    </source>
</evidence>
<gene>
    <name evidence="3" type="ORF">GSONMT00005624001</name>
</gene>
<protein>
    <recommendedName>
        <fullName evidence="5">Kinesin motor domain-containing protein</fullName>
    </recommendedName>
</protein>
<keyword evidence="2" id="KW-0067">ATP-binding</keyword>
<dbReference type="Proteomes" id="UP000193380">
    <property type="component" value="Unassembled WGS sequence"/>
</dbReference>